<keyword evidence="7 8" id="KW-0472">Membrane</keyword>
<keyword evidence="11" id="KW-1185">Reference proteome</keyword>
<dbReference type="Proteomes" id="UP001233673">
    <property type="component" value="Unassembled WGS sequence"/>
</dbReference>
<dbReference type="CDD" id="cd17320">
    <property type="entry name" value="MFS_MdfA_MDR_like"/>
    <property type="match status" value="1"/>
</dbReference>
<feature type="transmembrane region" description="Helical" evidence="8">
    <location>
        <begin position="172"/>
        <end position="192"/>
    </location>
</feature>
<feature type="transmembrane region" description="Helical" evidence="8">
    <location>
        <begin position="319"/>
        <end position="345"/>
    </location>
</feature>
<dbReference type="Pfam" id="PF07690">
    <property type="entry name" value="MFS_1"/>
    <property type="match status" value="1"/>
</dbReference>
<reference evidence="11" key="1">
    <citation type="submission" date="2023-05" db="EMBL/GenBank/DDBJ databases">
        <title>Draft genome of Pseudofrankia sp. BMG5.37.</title>
        <authorList>
            <person name="Gtari M."/>
            <person name="Ghodhbane F."/>
            <person name="Sbissi I."/>
        </authorList>
    </citation>
    <scope>NUCLEOTIDE SEQUENCE [LARGE SCALE GENOMIC DNA]</scope>
    <source>
        <strain evidence="11">BMG 814</strain>
    </source>
</reference>
<evidence type="ECO:0000259" key="9">
    <source>
        <dbReference type="PROSITE" id="PS50850"/>
    </source>
</evidence>
<dbReference type="InterPro" id="IPR011701">
    <property type="entry name" value="MFS"/>
</dbReference>
<dbReference type="PROSITE" id="PS50850">
    <property type="entry name" value="MFS"/>
    <property type="match status" value="1"/>
</dbReference>
<organism evidence="10 11">
    <name type="scientific">Blastococcus carthaginiensis</name>
    <dbReference type="NCBI Taxonomy" id="3050034"/>
    <lineage>
        <taxon>Bacteria</taxon>
        <taxon>Bacillati</taxon>
        <taxon>Actinomycetota</taxon>
        <taxon>Actinomycetes</taxon>
        <taxon>Geodermatophilales</taxon>
        <taxon>Geodermatophilaceae</taxon>
        <taxon>Blastococcus</taxon>
    </lineage>
</organism>
<feature type="transmembrane region" description="Helical" evidence="8">
    <location>
        <begin position="146"/>
        <end position="166"/>
    </location>
</feature>
<sequence length="416" mass="41790">MTRATAAVTSTDRRNGTLVLVLGGLTAVGPLSGDTYLPALPTISTDLGVGHVAVQLTLTASFVGLGLGQLLAGPFSDRYGRRRLLLLGTAVYVIASLGCTLAPSIDALIGCRFAQGLGGAVGIVVSRAVVRDVYAGAAAVAFFSRLLLVFGVAPIVAPLLGVGLLHLGGWRVIFAVLSAFGAALFVAVAWTVPETLPPERRSTGGVRTTIATARTMLTSRVFLGYALACGLAFSGLFSYLGTFPFIVQEVHGQPALVYGALFALNAAGLAVATQVNARLARRVATRTLLGAGLGTYTAGALTALLLVTLDPPGGGGPGLAGLGAALFVVIASLGCILPNAMALAMERFPAAAGTASALLGGLQFLLGAVIAPLVGLGGRGTAVPLGISLAILGPSALLAFAAAGSRRDRPRSLRSG</sequence>
<feature type="transmembrane region" description="Helical" evidence="8">
    <location>
        <begin position="357"/>
        <end position="376"/>
    </location>
</feature>
<dbReference type="PANTHER" id="PTHR23502:SF132">
    <property type="entry name" value="POLYAMINE TRANSPORTER 2-RELATED"/>
    <property type="match status" value="1"/>
</dbReference>
<keyword evidence="5 8" id="KW-0812">Transmembrane</keyword>
<proteinExistence type="inferred from homology"/>
<evidence type="ECO:0000256" key="3">
    <source>
        <dbReference type="ARBA" id="ARBA00022448"/>
    </source>
</evidence>
<accession>A0ABT9IAA6</accession>
<evidence type="ECO:0000256" key="7">
    <source>
        <dbReference type="ARBA" id="ARBA00023136"/>
    </source>
</evidence>
<keyword evidence="4" id="KW-1003">Cell membrane</keyword>
<dbReference type="RefSeq" id="WP_305999195.1">
    <property type="nucleotide sequence ID" value="NZ_JASNFN010000005.1"/>
</dbReference>
<dbReference type="NCBIfam" id="TIGR00710">
    <property type="entry name" value="efflux_Bcr_CflA"/>
    <property type="match status" value="1"/>
</dbReference>
<feature type="transmembrane region" description="Helical" evidence="8">
    <location>
        <begin position="117"/>
        <end position="134"/>
    </location>
</feature>
<dbReference type="PROSITE" id="PS00216">
    <property type="entry name" value="SUGAR_TRANSPORT_1"/>
    <property type="match status" value="1"/>
</dbReference>
<dbReference type="InterPro" id="IPR020846">
    <property type="entry name" value="MFS_dom"/>
</dbReference>
<feature type="transmembrane region" description="Helical" evidence="8">
    <location>
        <begin position="255"/>
        <end position="275"/>
    </location>
</feature>
<comment type="subcellular location">
    <subcellularLocation>
        <location evidence="1">Cell membrane</location>
        <topology evidence="1">Multi-pass membrane protein</topology>
    </subcellularLocation>
</comment>
<name>A0ABT9IAA6_9ACTN</name>
<evidence type="ECO:0000256" key="4">
    <source>
        <dbReference type="ARBA" id="ARBA00022475"/>
    </source>
</evidence>
<evidence type="ECO:0000313" key="10">
    <source>
        <dbReference type="EMBL" id="MDP5182506.1"/>
    </source>
</evidence>
<gene>
    <name evidence="10" type="ORF">QOZ88_07625</name>
</gene>
<dbReference type="EMBL" id="JASNFN010000005">
    <property type="protein sequence ID" value="MDP5182506.1"/>
    <property type="molecule type" value="Genomic_DNA"/>
</dbReference>
<protein>
    <submittedName>
        <fullName evidence="10">Multidrug effflux MFS transporter</fullName>
    </submittedName>
</protein>
<evidence type="ECO:0000256" key="1">
    <source>
        <dbReference type="ARBA" id="ARBA00004651"/>
    </source>
</evidence>
<feature type="transmembrane region" description="Helical" evidence="8">
    <location>
        <begin position="287"/>
        <end position="307"/>
    </location>
</feature>
<comment type="similarity">
    <text evidence="2">Belongs to the major facilitator superfamily. Bcr/CmlA family.</text>
</comment>
<feature type="transmembrane region" description="Helical" evidence="8">
    <location>
        <begin position="222"/>
        <end position="243"/>
    </location>
</feature>
<feature type="domain" description="Major facilitator superfamily (MFS) profile" evidence="9">
    <location>
        <begin position="18"/>
        <end position="407"/>
    </location>
</feature>
<keyword evidence="3" id="KW-0813">Transport</keyword>
<keyword evidence="6 8" id="KW-1133">Transmembrane helix</keyword>
<dbReference type="Gene3D" id="1.20.1720.10">
    <property type="entry name" value="Multidrug resistance protein D"/>
    <property type="match status" value="1"/>
</dbReference>
<evidence type="ECO:0000313" key="11">
    <source>
        <dbReference type="Proteomes" id="UP001233673"/>
    </source>
</evidence>
<comment type="caution">
    <text evidence="10">The sequence shown here is derived from an EMBL/GenBank/DDBJ whole genome shotgun (WGS) entry which is preliminary data.</text>
</comment>
<evidence type="ECO:0000256" key="2">
    <source>
        <dbReference type="ARBA" id="ARBA00006236"/>
    </source>
</evidence>
<evidence type="ECO:0000256" key="8">
    <source>
        <dbReference type="SAM" id="Phobius"/>
    </source>
</evidence>
<dbReference type="InterPro" id="IPR004812">
    <property type="entry name" value="Efflux_drug-R_Bcr/CmlA"/>
</dbReference>
<feature type="transmembrane region" description="Helical" evidence="8">
    <location>
        <begin position="84"/>
        <end position="105"/>
    </location>
</feature>
<dbReference type="InterPro" id="IPR036259">
    <property type="entry name" value="MFS_trans_sf"/>
</dbReference>
<dbReference type="PANTHER" id="PTHR23502">
    <property type="entry name" value="MAJOR FACILITATOR SUPERFAMILY"/>
    <property type="match status" value="1"/>
</dbReference>
<dbReference type="InterPro" id="IPR005829">
    <property type="entry name" value="Sugar_transporter_CS"/>
</dbReference>
<feature type="transmembrane region" description="Helical" evidence="8">
    <location>
        <begin position="382"/>
        <end position="404"/>
    </location>
</feature>
<feature type="transmembrane region" description="Helical" evidence="8">
    <location>
        <begin position="49"/>
        <end position="72"/>
    </location>
</feature>
<evidence type="ECO:0000256" key="6">
    <source>
        <dbReference type="ARBA" id="ARBA00022989"/>
    </source>
</evidence>
<evidence type="ECO:0000256" key="5">
    <source>
        <dbReference type="ARBA" id="ARBA00022692"/>
    </source>
</evidence>
<dbReference type="SUPFAM" id="SSF103473">
    <property type="entry name" value="MFS general substrate transporter"/>
    <property type="match status" value="1"/>
</dbReference>